<dbReference type="Proteomes" id="UP000286181">
    <property type="component" value="Unassembled WGS sequence"/>
</dbReference>
<accession>A0A415I2M6</accession>
<dbReference type="AlphaFoldDB" id="A0A415I2M6"/>
<evidence type="ECO:0000313" key="1">
    <source>
        <dbReference type="EMBL" id="RHL01871.1"/>
    </source>
</evidence>
<name>A0A415I2M6_9FIRM</name>
<protein>
    <submittedName>
        <fullName evidence="1">Uncharacterized protein</fullName>
    </submittedName>
</protein>
<evidence type="ECO:0000313" key="2">
    <source>
        <dbReference type="Proteomes" id="UP000286181"/>
    </source>
</evidence>
<dbReference type="EMBL" id="QROF01000020">
    <property type="protein sequence ID" value="RHL01871.1"/>
    <property type="molecule type" value="Genomic_DNA"/>
</dbReference>
<reference evidence="1 2" key="1">
    <citation type="submission" date="2018-08" db="EMBL/GenBank/DDBJ databases">
        <title>A genome reference for cultivated species of the human gut microbiota.</title>
        <authorList>
            <person name="Zou Y."/>
            <person name="Xue W."/>
            <person name="Luo G."/>
        </authorList>
    </citation>
    <scope>NUCLEOTIDE SEQUENCE [LARGE SCALE GENOMIC DNA]</scope>
    <source>
        <strain evidence="1 2">AF39-14AC</strain>
    </source>
</reference>
<gene>
    <name evidence="1" type="ORF">DW038_14660</name>
</gene>
<organism evidence="1 2">
    <name type="scientific">Agathobacter rectalis</name>
    <dbReference type="NCBI Taxonomy" id="39491"/>
    <lineage>
        <taxon>Bacteria</taxon>
        <taxon>Bacillati</taxon>
        <taxon>Bacillota</taxon>
        <taxon>Clostridia</taxon>
        <taxon>Lachnospirales</taxon>
        <taxon>Lachnospiraceae</taxon>
        <taxon>Agathobacter</taxon>
    </lineage>
</organism>
<proteinExistence type="predicted"/>
<sequence>MKFVELSEQERKAVKEALEYIGYFDVAESPEMLQEWLDDGTISIGAGRSGRDAVWIITESHESAVYIDTLEPLSQEEITKEFL</sequence>
<comment type="caution">
    <text evidence="1">The sequence shown here is derived from an EMBL/GenBank/DDBJ whole genome shotgun (WGS) entry which is preliminary data.</text>
</comment>
<dbReference type="RefSeq" id="WP_118372447.1">
    <property type="nucleotide sequence ID" value="NZ_QROF01000020.1"/>
</dbReference>